<keyword evidence="1" id="KW-0732">Signal</keyword>
<name>A0A846WW55_9ACTN</name>
<evidence type="ECO:0000256" key="1">
    <source>
        <dbReference type="SAM" id="SignalP"/>
    </source>
</evidence>
<evidence type="ECO:0000259" key="3">
    <source>
        <dbReference type="Pfam" id="PF24092"/>
    </source>
</evidence>
<dbReference type="PROSITE" id="PS51257">
    <property type="entry name" value="PROKAR_LIPOPROTEIN"/>
    <property type="match status" value="1"/>
</dbReference>
<evidence type="ECO:0000259" key="2">
    <source>
        <dbReference type="Pfam" id="PF24088"/>
    </source>
</evidence>
<feature type="domain" description="DUF7373" evidence="2">
    <location>
        <begin position="56"/>
        <end position="239"/>
    </location>
</feature>
<dbReference type="InterPro" id="IPR055797">
    <property type="entry name" value="DUF7373"/>
</dbReference>
<feature type="signal peptide" evidence="1">
    <location>
        <begin position="1"/>
        <end position="19"/>
    </location>
</feature>
<gene>
    <name evidence="4" type="ORF">HF999_03165</name>
</gene>
<feature type="chain" id="PRO_5039455754" evidence="1">
    <location>
        <begin position="20"/>
        <end position="384"/>
    </location>
</feature>
<dbReference type="Pfam" id="PF24088">
    <property type="entry name" value="DUF7373"/>
    <property type="match status" value="1"/>
</dbReference>
<dbReference type="Proteomes" id="UP000582646">
    <property type="component" value="Unassembled WGS sequence"/>
</dbReference>
<protein>
    <submittedName>
        <fullName evidence="4">Uncharacterized protein</fullName>
    </submittedName>
</protein>
<keyword evidence="5" id="KW-1185">Reference proteome</keyword>
<dbReference type="InterPro" id="IPR056463">
    <property type="entry name" value="DUF7373_C"/>
</dbReference>
<dbReference type="AlphaFoldDB" id="A0A846WW55"/>
<evidence type="ECO:0000313" key="4">
    <source>
        <dbReference type="EMBL" id="NKY17378.1"/>
    </source>
</evidence>
<evidence type="ECO:0000313" key="5">
    <source>
        <dbReference type="Proteomes" id="UP000582646"/>
    </source>
</evidence>
<dbReference type="Pfam" id="PF24092">
    <property type="entry name" value="DUF7373_C"/>
    <property type="match status" value="1"/>
</dbReference>
<feature type="domain" description="DUF7373" evidence="3">
    <location>
        <begin position="255"/>
        <end position="383"/>
    </location>
</feature>
<reference evidence="4 5" key="1">
    <citation type="submission" date="2020-04" db="EMBL/GenBank/DDBJ databases">
        <title>MicrobeNet Type strains.</title>
        <authorList>
            <person name="Nicholson A.C."/>
        </authorList>
    </citation>
    <scope>NUCLEOTIDE SEQUENCE [LARGE SCALE GENOMIC DNA]</scope>
    <source>
        <strain evidence="4 5">DSM 44113</strain>
    </source>
</reference>
<comment type="caution">
    <text evidence="4">The sequence shown here is derived from an EMBL/GenBank/DDBJ whole genome shotgun (WGS) entry which is preliminary data.</text>
</comment>
<dbReference type="EMBL" id="JAAXOQ010000003">
    <property type="protein sequence ID" value="NKY17378.1"/>
    <property type="molecule type" value="Genomic_DNA"/>
</dbReference>
<proteinExistence type="predicted"/>
<dbReference type="RefSeq" id="WP_168544489.1">
    <property type="nucleotide sequence ID" value="NZ_BAAAKS010000002.1"/>
</dbReference>
<organism evidence="4 5">
    <name type="scientific">Tsukamurella spumae</name>
    <dbReference type="NCBI Taxonomy" id="44753"/>
    <lineage>
        <taxon>Bacteria</taxon>
        <taxon>Bacillati</taxon>
        <taxon>Actinomycetota</taxon>
        <taxon>Actinomycetes</taxon>
        <taxon>Mycobacteriales</taxon>
        <taxon>Tsukamurellaceae</taxon>
        <taxon>Tsukamurella</taxon>
    </lineage>
</organism>
<accession>A0A846WW55</accession>
<sequence length="384" mass="40588">MKRAALPLLTCLLALTACSTTVTGIASDSAGNSPGPVIPTGLDVGQNPTTLREVPTPSNDQAWVAEGNRMGDALIQVNEVDPRLTIGGIAKRSYPVLRGTQLIDRVPDATKDAFWDNDMRVGMTTTRGNDFDNPTVAVRIGLYRFDDPDTAAKTLAKIKAGTARNKQIAISSTDGVSATEFKPGTVDSYRTEGPFVINVSGTAPTTDEAARFVTKAYELEMPKVKAFTPTPVSSILSLPADKDGIVARTIYENADSVASMLNNGYFDLTGLLHRVPDLASADAYRQAGVDLVGQGKTFVYRTRDAAAASALPDALARVTKPNPTKVPAAGPTGLPTVKCSEYTDDHTGACTGTVGRYMFTLSADSLRAAQQLAAAQYTILAKNP</sequence>